<accession>A0A2C5X9K9</accession>
<evidence type="ECO:0000313" key="4">
    <source>
        <dbReference type="Proteomes" id="UP000226192"/>
    </source>
</evidence>
<dbReference type="OrthoDB" id="5153901at2759"/>
<gene>
    <name evidence="3" type="ORF">CDD81_6240</name>
</gene>
<dbReference type="EMBL" id="NJET01000055">
    <property type="protein sequence ID" value="PHH63189.1"/>
    <property type="molecule type" value="Genomic_DNA"/>
</dbReference>
<keyword evidence="2" id="KW-1133">Transmembrane helix</keyword>
<keyword evidence="4" id="KW-1185">Reference proteome</keyword>
<feature type="transmembrane region" description="Helical" evidence="2">
    <location>
        <begin position="228"/>
        <end position="251"/>
    </location>
</feature>
<keyword evidence="2" id="KW-0472">Membrane</keyword>
<evidence type="ECO:0000313" key="3">
    <source>
        <dbReference type="EMBL" id="PHH63189.1"/>
    </source>
</evidence>
<evidence type="ECO:0000256" key="2">
    <source>
        <dbReference type="SAM" id="Phobius"/>
    </source>
</evidence>
<comment type="caution">
    <text evidence="3">The sequence shown here is derived from an EMBL/GenBank/DDBJ whole genome shotgun (WGS) entry which is preliminary data.</text>
</comment>
<feature type="compositionally biased region" description="Polar residues" evidence="1">
    <location>
        <begin position="54"/>
        <end position="70"/>
    </location>
</feature>
<protein>
    <submittedName>
        <fullName evidence="3">Uncharacterized protein</fullName>
    </submittedName>
</protein>
<feature type="region of interest" description="Disordered" evidence="1">
    <location>
        <begin position="1"/>
        <end position="85"/>
    </location>
</feature>
<organism evidence="3 4">
    <name type="scientific">Ophiocordyceps australis</name>
    <dbReference type="NCBI Taxonomy" id="1399860"/>
    <lineage>
        <taxon>Eukaryota</taxon>
        <taxon>Fungi</taxon>
        <taxon>Dikarya</taxon>
        <taxon>Ascomycota</taxon>
        <taxon>Pezizomycotina</taxon>
        <taxon>Sordariomycetes</taxon>
        <taxon>Hypocreomycetidae</taxon>
        <taxon>Hypocreales</taxon>
        <taxon>Ophiocordycipitaceae</taxon>
        <taxon>Ophiocordyceps</taxon>
    </lineage>
</organism>
<name>A0A2C5X9K9_9HYPO</name>
<sequence length="590" mass="66212">MGTPQSEVQPFYVSGVTSSTADRGRRVASVATAFPVPRRPAVKRPSVPLEPIAATTQRGDGSSEDLGSTESSRKQDVSSGQSAAWQFGTGNGQATYLSMATSYALPNWRQDALAYDIEAGCDPWSYGRDGRAFTWLPWSMFGSRIDRKIRNPAACDYINYDWRAPGYLVGFIRRFVGFFIYCWIVSLMHRKLESYGIKCDPTSMALPPDADKDVPAQGEDDTRQDSLAYIWAQTVVTTGACFLLAQGYYGVRAARERMERVKQTTVTLAYSFLKTMLTEPGVGHGKDELQRMIYECLALLTAYPVALLEQLRMNTCEPAIASYCQEAARALKQLKDGDDSIVGGHFYRTDQVTGTMTSHRPLVTVEYFFEVFSLHLSQEYSRQKMRTTVPAMTTQRILYTLRDHFENFVDLGNLDDRRTPIIRENIDMLALAGRELSVFSFNDVIPVAFLWSVTVASWLIAYYHPIQRCSLMVKWAITQGPVGVDVAHSTSLHLPSLQLWMPMAVVATLSAMLLTVLDEMWRMWDPFGGGMNSFAFTLGIASEIDNMMNEFYEYDIKTFVRKHSYMDSSAWLNTLGADSFDGSANRAQTV</sequence>
<dbReference type="Proteomes" id="UP000226192">
    <property type="component" value="Unassembled WGS sequence"/>
</dbReference>
<feature type="transmembrane region" description="Helical" evidence="2">
    <location>
        <begin position="167"/>
        <end position="186"/>
    </location>
</feature>
<feature type="transmembrane region" description="Helical" evidence="2">
    <location>
        <begin position="444"/>
        <end position="463"/>
    </location>
</feature>
<feature type="transmembrane region" description="Helical" evidence="2">
    <location>
        <begin position="499"/>
        <end position="517"/>
    </location>
</feature>
<keyword evidence="2" id="KW-0812">Transmembrane</keyword>
<reference evidence="3 4" key="1">
    <citation type="submission" date="2017-06" db="EMBL/GenBank/DDBJ databases">
        <title>Ant-infecting Ophiocordyceps genomes reveal a high diversity of potential behavioral manipulation genes and a possible major role for enterotoxins.</title>
        <authorList>
            <person name="De Bekker C."/>
            <person name="Evans H.C."/>
            <person name="Brachmann A."/>
            <person name="Hughes D.P."/>
        </authorList>
    </citation>
    <scope>NUCLEOTIDE SEQUENCE [LARGE SCALE GENOMIC DNA]</scope>
    <source>
        <strain evidence="3 4">Map64</strain>
    </source>
</reference>
<dbReference type="AlphaFoldDB" id="A0A2C5X9K9"/>
<evidence type="ECO:0000256" key="1">
    <source>
        <dbReference type="SAM" id="MobiDB-lite"/>
    </source>
</evidence>
<proteinExistence type="predicted"/>